<proteinExistence type="predicted"/>
<sequence length="133" mass="15671">MKRLQARFEMPRKNKWSYEERYAEFCEQLEAGATVEQIADDWGYTARSLNGSKYAVRYRKEHGIGSGHIDGGLYLGNEEQYNFWKKEKLRILRELGSYEKWDVDEAQPLVKELRNAYKMISKYSTRKSGVGDE</sequence>
<dbReference type="STRING" id="1329250.WOSG25_180330"/>
<keyword evidence="2" id="KW-1185">Reference proteome</keyword>
<reference evidence="2" key="1">
    <citation type="journal article" date="2014" name="Genome Announc.">
        <title>Draft genome sequence of Weissella oryzae SG25T, isolated from fermented rice grains.</title>
        <authorList>
            <person name="Tanizawa Y."/>
            <person name="Fujisawa T."/>
            <person name="Mochizuki T."/>
            <person name="Kaminuma E."/>
            <person name="Suzuki Y."/>
            <person name="Nakamura Y."/>
            <person name="Tohno M."/>
        </authorList>
    </citation>
    <scope>NUCLEOTIDE SEQUENCE [LARGE SCALE GENOMIC DNA]</scope>
    <source>
        <strain evidence="2">DSM 25784 / JCM 18191 / LMG 30913 / SG25</strain>
    </source>
</reference>
<evidence type="ECO:0000313" key="1">
    <source>
        <dbReference type="EMBL" id="GAK31882.1"/>
    </source>
</evidence>
<organism evidence="1 2">
    <name type="scientific">Weissella oryzae (strain DSM 25784 / JCM 18191 / LMG 30913 / SG25)</name>
    <dbReference type="NCBI Taxonomy" id="1329250"/>
    <lineage>
        <taxon>Bacteria</taxon>
        <taxon>Bacillati</taxon>
        <taxon>Bacillota</taxon>
        <taxon>Bacilli</taxon>
        <taxon>Lactobacillales</taxon>
        <taxon>Lactobacillaceae</taxon>
        <taxon>Weissella</taxon>
    </lineage>
</organism>
<dbReference type="EMBL" id="DF820501">
    <property type="protein sequence ID" value="GAK31882.1"/>
    <property type="molecule type" value="Genomic_DNA"/>
</dbReference>
<name>A0A069CWY3_WEIOS</name>
<dbReference type="Proteomes" id="UP000030643">
    <property type="component" value="Unassembled WGS sequence"/>
</dbReference>
<protein>
    <submittedName>
        <fullName evidence="1">Uncharacterized protein</fullName>
    </submittedName>
</protein>
<gene>
    <name evidence="1" type="ORF">WOSG25_180330</name>
</gene>
<accession>A0A069CWY3</accession>
<evidence type="ECO:0000313" key="2">
    <source>
        <dbReference type="Proteomes" id="UP000030643"/>
    </source>
</evidence>
<dbReference type="AlphaFoldDB" id="A0A069CWY3"/>